<proteinExistence type="predicted"/>
<accession>A0AAV8XAY7</accession>
<protein>
    <submittedName>
        <fullName evidence="1">Uncharacterized protein</fullName>
    </submittedName>
</protein>
<name>A0AAV8XAY7_9CUCU</name>
<evidence type="ECO:0000313" key="1">
    <source>
        <dbReference type="EMBL" id="KAJ8935963.1"/>
    </source>
</evidence>
<dbReference type="AlphaFoldDB" id="A0AAV8XAY7"/>
<dbReference type="GO" id="GO:0003676">
    <property type="term" value="F:nucleic acid binding"/>
    <property type="evidence" value="ECO:0007669"/>
    <property type="project" value="InterPro"/>
</dbReference>
<reference evidence="1" key="1">
    <citation type="journal article" date="2023" name="Insect Mol. Biol.">
        <title>Genome sequencing provides insights into the evolution of gene families encoding plant cell wall-degrading enzymes in longhorned beetles.</title>
        <authorList>
            <person name="Shin N.R."/>
            <person name="Okamura Y."/>
            <person name="Kirsch R."/>
            <person name="Pauchet Y."/>
        </authorList>
    </citation>
    <scope>NUCLEOTIDE SEQUENCE</scope>
    <source>
        <strain evidence="1">AMC_N1</strain>
    </source>
</reference>
<dbReference type="Gene3D" id="3.30.420.10">
    <property type="entry name" value="Ribonuclease H-like superfamily/Ribonuclease H"/>
    <property type="match status" value="1"/>
</dbReference>
<sequence length="149" mass="17306">MVFLIEIFTDIGAKKTQDGTQIKKKYYQLLREQLQIFLDELPIAELNRIYFQQDGTPPHNARINTNWLNTTFNDSRYENRNIFFSTAKANAALRRAVVVASPPGALSITLNIHISELQISELFLTIFPNLYFHITELVTDWLTTKKRET</sequence>
<keyword evidence="2" id="KW-1185">Reference proteome</keyword>
<comment type="caution">
    <text evidence="1">The sequence shown here is derived from an EMBL/GenBank/DDBJ whole genome shotgun (WGS) entry which is preliminary data.</text>
</comment>
<evidence type="ECO:0000313" key="2">
    <source>
        <dbReference type="Proteomes" id="UP001162162"/>
    </source>
</evidence>
<dbReference type="InterPro" id="IPR036397">
    <property type="entry name" value="RNaseH_sf"/>
</dbReference>
<dbReference type="EMBL" id="JAPWTK010000809">
    <property type="protein sequence ID" value="KAJ8935963.1"/>
    <property type="molecule type" value="Genomic_DNA"/>
</dbReference>
<gene>
    <name evidence="1" type="ORF">NQ318_014154</name>
</gene>
<dbReference type="Proteomes" id="UP001162162">
    <property type="component" value="Unassembled WGS sequence"/>
</dbReference>
<organism evidence="1 2">
    <name type="scientific">Aromia moschata</name>
    <dbReference type="NCBI Taxonomy" id="1265417"/>
    <lineage>
        <taxon>Eukaryota</taxon>
        <taxon>Metazoa</taxon>
        <taxon>Ecdysozoa</taxon>
        <taxon>Arthropoda</taxon>
        <taxon>Hexapoda</taxon>
        <taxon>Insecta</taxon>
        <taxon>Pterygota</taxon>
        <taxon>Neoptera</taxon>
        <taxon>Endopterygota</taxon>
        <taxon>Coleoptera</taxon>
        <taxon>Polyphaga</taxon>
        <taxon>Cucujiformia</taxon>
        <taxon>Chrysomeloidea</taxon>
        <taxon>Cerambycidae</taxon>
        <taxon>Cerambycinae</taxon>
        <taxon>Callichromatini</taxon>
        <taxon>Aromia</taxon>
    </lineage>
</organism>